<dbReference type="EnsemblMetazoa" id="XM_038203533.1">
    <property type="protein sequence ID" value="XP_038059461.1"/>
    <property type="gene ID" value="LOC119730557"/>
</dbReference>
<name>A0A914A7Q5_PATMI</name>
<dbReference type="Gene3D" id="3.40.50.150">
    <property type="entry name" value="Vaccinia Virus protein VP39"/>
    <property type="match status" value="1"/>
</dbReference>
<evidence type="ECO:0000313" key="1">
    <source>
        <dbReference type="EnsemblMetazoa" id="XP_038059461.1"/>
    </source>
</evidence>
<evidence type="ECO:0008006" key="3">
    <source>
        <dbReference type="Google" id="ProtNLM"/>
    </source>
</evidence>
<evidence type="ECO:0000313" key="2">
    <source>
        <dbReference type="Proteomes" id="UP000887568"/>
    </source>
</evidence>
<dbReference type="OrthoDB" id="5984880at2759"/>
<dbReference type="RefSeq" id="XP_038059460.1">
    <property type="nucleotide sequence ID" value="XM_038203532.1"/>
</dbReference>
<organism evidence="1 2">
    <name type="scientific">Patiria miniata</name>
    <name type="common">Bat star</name>
    <name type="synonym">Asterina miniata</name>
    <dbReference type="NCBI Taxonomy" id="46514"/>
    <lineage>
        <taxon>Eukaryota</taxon>
        <taxon>Metazoa</taxon>
        <taxon>Echinodermata</taxon>
        <taxon>Eleutherozoa</taxon>
        <taxon>Asterozoa</taxon>
        <taxon>Asteroidea</taxon>
        <taxon>Valvatacea</taxon>
        <taxon>Valvatida</taxon>
        <taxon>Asterinidae</taxon>
        <taxon>Patiria</taxon>
    </lineage>
</organism>
<proteinExistence type="predicted"/>
<accession>A0A914A7Q5</accession>
<dbReference type="SUPFAM" id="SSF53335">
    <property type="entry name" value="S-adenosyl-L-methionine-dependent methyltransferases"/>
    <property type="match status" value="1"/>
</dbReference>
<dbReference type="InterPro" id="IPR029063">
    <property type="entry name" value="SAM-dependent_MTases_sf"/>
</dbReference>
<dbReference type="OMA" id="YTGKASY"/>
<dbReference type="EnsemblMetazoa" id="XM_038203532.1">
    <property type="protein sequence ID" value="XP_038059460.1"/>
    <property type="gene ID" value="LOC119730557"/>
</dbReference>
<dbReference type="Proteomes" id="UP000887568">
    <property type="component" value="Unplaced"/>
</dbReference>
<protein>
    <recommendedName>
        <fullName evidence="3">Histamine N-methyltransferase</fullName>
    </recommendedName>
</protein>
<dbReference type="RefSeq" id="XP_038059461.1">
    <property type="nucleotide sequence ID" value="XM_038203533.1"/>
</dbReference>
<dbReference type="CDD" id="cd02440">
    <property type="entry name" value="AdoMet_MTases"/>
    <property type="match status" value="1"/>
</dbReference>
<sequence length="301" mass="33855">MASQSLPSLLKNPDHYLKVFNTYCSASGKFNVYQAWVDSEHFSEAVVGKLQATLDGQEGLRVLGVGSGSGEIDCAILEQLLRQFPRIDNRVVDPSDELLGRYKALAESRAHQLHGVTCDWRQQTIEQYEKAGDLTKFHFIGAIHSMYHADSEDALNSWLTYLYSRLENGGVMLIIMRTEDCGCTRFLNGCQLSFRDDFNDVTSGDVRSSLDRLGIAYTQYRQPQRMNIATCFDRASEVGNLLLDFLTFTVCFREAAPEDLQTRVMEHLASSDCSERNGDEIWLSLDWDAVVINKPLGIAAQ</sequence>
<dbReference type="Pfam" id="PF13489">
    <property type="entry name" value="Methyltransf_23"/>
    <property type="match status" value="1"/>
</dbReference>
<reference evidence="1" key="1">
    <citation type="submission" date="2022-11" db="UniProtKB">
        <authorList>
            <consortium name="EnsemblMetazoa"/>
        </authorList>
    </citation>
    <scope>IDENTIFICATION</scope>
</reference>
<dbReference type="AlphaFoldDB" id="A0A914A7Q5"/>
<keyword evidence="2" id="KW-1185">Reference proteome</keyword>
<dbReference type="GeneID" id="119730557"/>